<dbReference type="AlphaFoldDB" id="A0A914AN04"/>
<sequence length="445" mass="49037">MVSIDPGGTLKIVCSNCSTTYLSKSYRCTDYSEVEDWQTGIGSTTFTADPGMEDFYISYDNCCWITLNNGGWTRYDALAHVDLNPYNGVINSSPNTSMSTIRVQHGCSQELHIPGTETCVLALGSSLSIGWYAVTINVEDFASASSTTPKSSVPLQFLIQVYYSPDPCSDKPSFVAPTPEDGACYGIAPGMELSFPIRAARGITAEIVLFQKVSPSNLETSAISYFNNSAGPDEYFTTVTWTPTESQIGRHVVCFSALDENSRTSPTRCVNLRVEDDAPTAIRASLDPSESDLWRLELMFSHNVSLPTSSAFVRIYLNGSLVYSVDVSLLSNASLIAKEDTFQIFLPSANLTMGQSYYVMLDGGVAVGPEPCPISSKAMVIGTKGEKYRQSWILNTRMNESSEPSCVQSARNVYMRDMPRPRKEQRIEHVEQYAHIESPTYRKSR</sequence>
<dbReference type="RefSeq" id="XP_038064886.1">
    <property type="nucleotide sequence ID" value="XM_038208958.1"/>
</dbReference>
<keyword evidence="2" id="KW-1185">Reference proteome</keyword>
<reference evidence="1" key="1">
    <citation type="submission" date="2022-11" db="UniProtKB">
        <authorList>
            <consortium name="EnsemblMetazoa"/>
        </authorList>
    </citation>
    <scope>IDENTIFICATION</scope>
</reference>
<dbReference type="Proteomes" id="UP000887568">
    <property type="component" value="Unplaced"/>
</dbReference>
<proteinExistence type="predicted"/>
<name>A0A914AN04_PATMI</name>
<organism evidence="1 2">
    <name type="scientific">Patiria miniata</name>
    <name type="common">Bat star</name>
    <name type="synonym">Asterina miniata</name>
    <dbReference type="NCBI Taxonomy" id="46514"/>
    <lineage>
        <taxon>Eukaryota</taxon>
        <taxon>Metazoa</taxon>
        <taxon>Echinodermata</taxon>
        <taxon>Eleutherozoa</taxon>
        <taxon>Asterozoa</taxon>
        <taxon>Asteroidea</taxon>
        <taxon>Valvatacea</taxon>
        <taxon>Valvatida</taxon>
        <taxon>Asterinidae</taxon>
        <taxon>Patiria</taxon>
    </lineage>
</organism>
<dbReference type="OrthoDB" id="10063988at2759"/>
<protein>
    <submittedName>
        <fullName evidence="1">Uncharacterized protein</fullName>
    </submittedName>
</protein>
<accession>A0A914AN04</accession>
<dbReference type="EnsemblMetazoa" id="XM_038208958.1">
    <property type="protein sequence ID" value="XP_038064886.1"/>
    <property type="gene ID" value="LOC119735253"/>
</dbReference>
<dbReference type="GeneID" id="119735253"/>
<evidence type="ECO:0000313" key="2">
    <source>
        <dbReference type="Proteomes" id="UP000887568"/>
    </source>
</evidence>
<evidence type="ECO:0000313" key="1">
    <source>
        <dbReference type="EnsemblMetazoa" id="XP_038064886.1"/>
    </source>
</evidence>